<organism evidence="2">
    <name type="scientific">Rhizophagus irregularis (strain DAOM 181602 / DAOM 197198 / MUCL 43194)</name>
    <name type="common">Arbuscular mycorrhizal fungus</name>
    <name type="synonym">Glomus intraradices</name>
    <dbReference type="NCBI Taxonomy" id="747089"/>
    <lineage>
        <taxon>Eukaryota</taxon>
        <taxon>Fungi</taxon>
        <taxon>Fungi incertae sedis</taxon>
        <taxon>Mucoromycota</taxon>
        <taxon>Glomeromycotina</taxon>
        <taxon>Glomeromycetes</taxon>
        <taxon>Glomerales</taxon>
        <taxon>Glomeraceae</taxon>
        <taxon>Rhizophagus</taxon>
    </lineage>
</organism>
<keyword evidence="1" id="KW-0472">Membrane</keyword>
<keyword evidence="1" id="KW-0812">Transmembrane</keyword>
<sequence>MSRATSISSQFRRIRYFFVDIQGNPAGGSSGWNRSSNVLKKEEIRNPGACNHVDICFLLLAALVIVNAVPYQLLKRGRDIGLPCSANPSSSSIYANLKPFPPVSNQSVDYTVLDFHYAKAATFSIDVPDVPTPLLPSKYAITVIIADNPNKPKIHACSYAIFG</sequence>
<evidence type="ECO:0000313" key="2">
    <source>
        <dbReference type="EMBL" id="ESA14118.1"/>
    </source>
</evidence>
<reference evidence="2" key="1">
    <citation type="submission" date="2013-07" db="EMBL/GenBank/DDBJ databases">
        <title>The genome of an arbuscular mycorrhizal fungus provides insights into the evolution of the oldest plant symbiosis.</title>
        <authorList>
            <consortium name="DOE Joint Genome Institute"/>
            <person name="Tisserant E."/>
            <person name="Malbreil M."/>
            <person name="Kuo A."/>
            <person name="Kohler A."/>
            <person name="Symeonidi A."/>
            <person name="Balestrini R."/>
            <person name="Charron P."/>
            <person name="Duensing N."/>
            <person name="Frei-dit-Frey N."/>
            <person name="Gianinazzi-Pearson V."/>
            <person name="Gilbert B."/>
            <person name="Handa Y."/>
            <person name="Hijri M."/>
            <person name="Kaul R."/>
            <person name="Kawaguchi M."/>
            <person name="Krajinski F."/>
            <person name="Lammers P."/>
            <person name="Lapierre D."/>
            <person name="Masclaux F.G."/>
            <person name="Murat C."/>
            <person name="Morin E."/>
            <person name="Ndikumana S."/>
            <person name="Pagni M."/>
            <person name="Petitpierre D."/>
            <person name="Requena N."/>
            <person name="Rosikiewicz P."/>
            <person name="Riley R."/>
            <person name="Saito K."/>
            <person name="San Clemente H."/>
            <person name="Shapiro H."/>
            <person name="van Tuinen D."/>
            <person name="Becard G."/>
            <person name="Bonfante P."/>
            <person name="Paszkowski U."/>
            <person name="Shachar-Hill Y."/>
            <person name="Young J.P."/>
            <person name="Sanders I.R."/>
            <person name="Henrissat B."/>
            <person name="Rensing S.A."/>
            <person name="Grigoriev I.V."/>
            <person name="Corradi N."/>
            <person name="Roux C."/>
            <person name="Martin F."/>
        </authorList>
    </citation>
    <scope>NUCLEOTIDE SEQUENCE</scope>
    <source>
        <strain evidence="2">DAOM 197198</strain>
    </source>
</reference>
<feature type="transmembrane region" description="Helical" evidence="1">
    <location>
        <begin position="55"/>
        <end position="74"/>
    </location>
</feature>
<dbReference type="AlphaFoldDB" id="U9U6C1"/>
<protein>
    <submittedName>
        <fullName evidence="2">Uncharacterized protein</fullName>
    </submittedName>
</protein>
<gene>
    <name evidence="2" type="ORF">GLOINDRAFT_25297</name>
</gene>
<dbReference type="HOGENOM" id="CLU_1627945_0_0_1"/>
<accession>U9U6C1</accession>
<dbReference type="VEuPathDB" id="FungiDB:RhiirFUN_024254"/>
<name>U9U6C1_RHIID</name>
<dbReference type="EMBL" id="KI283221">
    <property type="protein sequence ID" value="ESA14118.1"/>
    <property type="molecule type" value="Genomic_DNA"/>
</dbReference>
<proteinExistence type="predicted"/>
<evidence type="ECO:0000256" key="1">
    <source>
        <dbReference type="SAM" id="Phobius"/>
    </source>
</evidence>
<keyword evidence="1" id="KW-1133">Transmembrane helix</keyword>